<proteinExistence type="predicted"/>
<reference evidence="2 3" key="1">
    <citation type="journal article" date="2017" name="Nat. Microbiol.">
        <title>Natural product diversity associated with the nematode symbionts Photorhabdus and Xenorhabdus.</title>
        <authorList>
            <person name="Tobias N.J."/>
            <person name="Wolff H."/>
            <person name="Djahanschiri B."/>
            <person name="Grundmann F."/>
            <person name="Kronenwerth M."/>
            <person name="Shi Y.M."/>
            <person name="Simonyi S."/>
            <person name="Grun P."/>
            <person name="Shapiro-Ilan D."/>
            <person name="Pidot S.J."/>
            <person name="Stinear T.P."/>
            <person name="Ebersberger I."/>
            <person name="Bode H.B."/>
        </authorList>
    </citation>
    <scope>NUCLEOTIDE SEQUENCE [LARGE SCALE GENOMIC DNA]</scope>
    <source>
        <strain evidence="2 3">DSM 16342</strain>
    </source>
</reference>
<accession>A0A2D0J2V9</accession>
<keyword evidence="1" id="KW-0472">Membrane</keyword>
<evidence type="ECO:0000313" key="3">
    <source>
        <dbReference type="Proteomes" id="UP000225833"/>
    </source>
</evidence>
<feature type="transmembrane region" description="Helical" evidence="1">
    <location>
        <begin position="12"/>
        <end position="33"/>
    </location>
</feature>
<dbReference type="Proteomes" id="UP000225833">
    <property type="component" value="Unassembled WGS sequence"/>
</dbReference>
<comment type="caution">
    <text evidence="2">The sequence shown here is derived from an EMBL/GenBank/DDBJ whole genome shotgun (WGS) entry which is preliminary data.</text>
</comment>
<dbReference type="AlphaFoldDB" id="A0A2D0J2V9"/>
<keyword evidence="1" id="KW-1133">Transmembrane helix</keyword>
<keyword evidence="1" id="KW-0812">Transmembrane</keyword>
<evidence type="ECO:0000313" key="2">
    <source>
        <dbReference type="EMBL" id="PHM28692.1"/>
    </source>
</evidence>
<dbReference type="EMBL" id="NIBS01000004">
    <property type="protein sequence ID" value="PHM28692.1"/>
    <property type="molecule type" value="Genomic_DNA"/>
</dbReference>
<sequence>MELIKIECPIPIYLTNYYFITLTLSLFIGLLYLKPDKKYCLNILIHVLCMSCIALQSNEKSKKKYF</sequence>
<evidence type="ECO:0000256" key="1">
    <source>
        <dbReference type="SAM" id="Phobius"/>
    </source>
</evidence>
<feature type="transmembrane region" description="Helical" evidence="1">
    <location>
        <begin position="39"/>
        <end position="57"/>
    </location>
</feature>
<protein>
    <submittedName>
        <fullName evidence="2">Uncharacterized protein</fullName>
    </submittedName>
</protein>
<name>A0A2D0J2V9_XENBU</name>
<gene>
    <name evidence="2" type="ORF">Xbud_01289</name>
</gene>
<organism evidence="2 3">
    <name type="scientific">Xenorhabdus budapestensis</name>
    <dbReference type="NCBI Taxonomy" id="290110"/>
    <lineage>
        <taxon>Bacteria</taxon>
        <taxon>Pseudomonadati</taxon>
        <taxon>Pseudomonadota</taxon>
        <taxon>Gammaproteobacteria</taxon>
        <taxon>Enterobacterales</taxon>
        <taxon>Morganellaceae</taxon>
        <taxon>Xenorhabdus</taxon>
    </lineage>
</organism>